<feature type="domain" description="Amidohydrolase-related" evidence="1">
    <location>
        <begin position="51"/>
        <end position="382"/>
    </location>
</feature>
<dbReference type="Gene3D" id="3.20.20.140">
    <property type="entry name" value="Metal-dependent hydrolases"/>
    <property type="match status" value="1"/>
</dbReference>
<dbReference type="CDD" id="cd01309">
    <property type="entry name" value="Met_dep_hydrolase_C"/>
    <property type="match status" value="1"/>
</dbReference>
<dbReference type="AlphaFoldDB" id="A4J8J3"/>
<dbReference type="GO" id="GO:0016810">
    <property type="term" value="F:hydrolase activity, acting on carbon-nitrogen (but not peptide) bonds"/>
    <property type="evidence" value="ECO:0007669"/>
    <property type="project" value="InterPro"/>
</dbReference>
<name>A4J8J3_DESRM</name>
<dbReference type="EMBL" id="CP000612">
    <property type="protein sequence ID" value="ABO51396.1"/>
    <property type="molecule type" value="Genomic_DNA"/>
</dbReference>
<dbReference type="STRING" id="349161.Dred_2892"/>
<dbReference type="RefSeq" id="WP_011879189.1">
    <property type="nucleotide sequence ID" value="NC_009253.1"/>
</dbReference>
<dbReference type="OrthoDB" id="9802793at2"/>
<dbReference type="Gene3D" id="2.30.40.10">
    <property type="entry name" value="Urease, subunit C, domain 1"/>
    <property type="match status" value="1"/>
</dbReference>
<dbReference type="SUPFAM" id="SSF51338">
    <property type="entry name" value="Composite domain of metallo-dependent hydrolases"/>
    <property type="match status" value="1"/>
</dbReference>
<dbReference type="HOGENOM" id="CLU_046987_0_0_9"/>
<evidence type="ECO:0000259" key="1">
    <source>
        <dbReference type="Pfam" id="PF01979"/>
    </source>
</evidence>
<keyword evidence="2" id="KW-0378">Hydrolase</keyword>
<accession>A4J8J3</accession>
<reference evidence="2 3" key="1">
    <citation type="submission" date="2007-03" db="EMBL/GenBank/DDBJ databases">
        <title>Complete sequence of Desulfotomaculum reducens MI-1.</title>
        <authorList>
            <consortium name="US DOE Joint Genome Institute"/>
            <person name="Copeland A."/>
            <person name="Lucas S."/>
            <person name="Lapidus A."/>
            <person name="Barry K."/>
            <person name="Detter J.C."/>
            <person name="Glavina del Rio T."/>
            <person name="Hammon N."/>
            <person name="Israni S."/>
            <person name="Dalin E."/>
            <person name="Tice H."/>
            <person name="Pitluck S."/>
            <person name="Sims D."/>
            <person name="Brettin T."/>
            <person name="Bruce D."/>
            <person name="Han C."/>
            <person name="Tapia R."/>
            <person name="Schmutz J."/>
            <person name="Larimer F."/>
            <person name="Land M."/>
            <person name="Hauser L."/>
            <person name="Kyrpides N."/>
            <person name="Kim E."/>
            <person name="Tebo B.M."/>
            <person name="Richardson P."/>
        </authorList>
    </citation>
    <scope>NUCLEOTIDE SEQUENCE [LARGE SCALE GENOMIC DNA]</scope>
    <source>
        <strain evidence="2 3">MI-1</strain>
    </source>
</reference>
<dbReference type="eggNOG" id="COG1228">
    <property type="taxonomic scope" value="Bacteria"/>
</dbReference>
<dbReference type="SUPFAM" id="SSF51556">
    <property type="entry name" value="Metallo-dependent hydrolases"/>
    <property type="match status" value="1"/>
</dbReference>
<sequence>MLAIINGLVYTMNGPVIPKGTVLVDGGKITYVGSSINLPRQVEIIDATGKYIIPGLIDAHTHVGILEEIYRIEGDDTNETADPITPHLRAIDAVNPADLGFQDALAGGVTTVVTGPGSANIVGGEMVVMKTSGTVVDDMILRFPAGLKCALGENPKRVYGNSNKMPVTRMASAALLRETLVAAQTYQAKVARAATENTTPPERNLKMEAVVRVLKGEIPLRVHAHRADDIMTAIRIAKEFDLQLIVEHCTEGHLIAPWIAKAGVKAVVGPIISNRAKVELMNRSLETAMALYKVGVPFAIMTDHPVVPIHYLSLSAGLAVKGGLPEEEALRAITINAAKLLGIEDRVGSLEVGKDADIIVTDRPIFDPNHQVEQVFVNGRLVLQN</sequence>
<dbReference type="InterPro" id="IPR011059">
    <property type="entry name" value="Metal-dep_hydrolase_composite"/>
</dbReference>
<proteinExistence type="predicted"/>
<dbReference type="PANTHER" id="PTHR43135">
    <property type="entry name" value="ALPHA-D-RIBOSE 1-METHYLPHOSPHONATE 5-TRIPHOSPHATE DIPHOSPHATASE"/>
    <property type="match status" value="1"/>
</dbReference>
<dbReference type="KEGG" id="drm:Dred_2892"/>
<protein>
    <submittedName>
        <fullName evidence="2">Amidohydrolase</fullName>
    </submittedName>
</protein>
<dbReference type="PANTHER" id="PTHR43135:SF3">
    <property type="entry name" value="ALPHA-D-RIBOSE 1-METHYLPHOSPHONATE 5-TRIPHOSPHATE DIPHOSPHATASE"/>
    <property type="match status" value="1"/>
</dbReference>
<dbReference type="InterPro" id="IPR051781">
    <property type="entry name" value="Metallo-dep_Hydrolase"/>
</dbReference>
<evidence type="ECO:0000313" key="3">
    <source>
        <dbReference type="Proteomes" id="UP000001556"/>
    </source>
</evidence>
<dbReference type="InterPro" id="IPR032466">
    <property type="entry name" value="Metal_Hydrolase"/>
</dbReference>
<organism evidence="2 3">
    <name type="scientific">Desulforamulus reducens (strain ATCC BAA-1160 / DSM 100696 / MI-1)</name>
    <name type="common">Desulfotomaculum reducens</name>
    <dbReference type="NCBI Taxonomy" id="349161"/>
    <lineage>
        <taxon>Bacteria</taxon>
        <taxon>Bacillati</taxon>
        <taxon>Bacillota</taxon>
        <taxon>Clostridia</taxon>
        <taxon>Eubacteriales</taxon>
        <taxon>Peptococcaceae</taxon>
        <taxon>Desulforamulus</taxon>
    </lineage>
</organism>
<keyword evidence="3" id="KW-1185">Reference proteome</keyword>
<dbReference type="Proteomes" id="UP000001556">
    <property type="component" value="Chromosome"/>
</dbReference>
<gene>
    <name evidence="2" type="ordered locus">Dred_2892</name>
</gene>
<dbReference type="InterPro" id="IPR006680">
    <property type="entry name" value="Amidohydro-rel"/>
</dbReference>
<evidence type="ECO:0000313" key="2">
    <source>
        <dbReference type="EMBL" id="ABO51396.1"/>
    </source>
</evidence>
<dbReference type="Pfam" id="PF01979">
    <property type="entry name" value="Amidohydro_1"/>
    <property type="match status" value="1"/>
</dbReference>